<dbReference type="PANTHER" id="PTHR43778:SF2">
    <property type="entry name" value="PYRUVATE CARBOXYLASE, MITOCHONDRIAL"/>
    <property type="match status" value="1"/>
</dbReference>
<reference evidence="5 6" key="1">
    <citation type="submission" date="2014-10" db="EMBL/GenBank/DDBJ databases">
        <title>Draft genome of the hookworm Ancylostoma caninum.</title>
        <authorList>
            <person name="Mitreva M."/>
        </authorList>
    </citation>
    <scope>NUCLEOTIDE SEQUENCE [LARGE SCALE GENOMIC DNA]</scope>
    <source>
        <strain evidence="5 6">Baltimore</strain>
    </source>
</reference>
<evidence type="ECO:0000313" key="5">
    <source>
        <dbReference type="EMBL" id="RCN40704.1"/>
    </source>
</evidence>
<protein>
    <recommendedName>
        <fullName evidence="4">Biotin carboxylation domain-containing protein</fullName>
    </recommendedName>
</protein>
<dbReference type="AlphaFoldDB" id="A0A368G8G0"/>
<dbReference type="GO" id="GO:0005524">
    <property type="term" value="F:ATP binding"/>
    <property type="evidence" value="ECO:0007669"/>
    <property type="project" value="UniProtKB-KW"/>
</dbReference>
<name>A0A368G8G0_ANCCA</name>
<dbReference type="InterPro" id="IPR055268">
    <property type="entry name" value="PCB-like"/>
</dbReference>
<comment type="caution">
    <text evidence="5">The sequence shown here is derived from an EMBL/GenBank/DDBJ whole genome shotgun (WGS) entry which is preliminary data.</text>
</comment>
<dbReference type="STRING" id="29170.A0A368G8G0"/>
<accession>A0A368G8G0</accession>
<dbReference type="InterPro" id="IPR011764">
    <property type="entry name" value="Biotin_carboxylation_dom"/>
</dbReference>
<dbReference type="EMBL" id="JOJR01000272">
    <property type="protein sequence ID" value="RCN40704.1"/>
    <property type="molecule type" value="Genomic_DNA"/>
</dbReference>
<dbReference type="GO" id="GO:0004736">
    <property type="term" value="F:pyruvate carboxylase activity"/>
    <property type="evidence" value="ECO:0007669"/>
    <property type="project" value="TreeGrafter"/>
</dbReference>
<evidence type="ECO:0000313" key="6">
    <source>
        <dbReference type="Proteomes" id="UP000252519"/>
    </source>
</evidence>
<gene>
    <name evidence="5" type="ORF">ANCCAN_13347</name>
</gene>
<dbReference type="Gene3D" id="3.40.50.20">
    <property type="match status" value="1"/>
</dbReference>
<dbReference type="InterPro" id="IPR016185">
    <property type="entry name" value="PreATP-grasp_dom_sf"/>
</dbReference>
<keyword evidence="3" id="KW-0067">ATP-binding</keyword>
<evidence type="ECO:0000256" key="1">
    <source>
        <dbReference type="ARBA" id="ARBA00022598"/>
    </source>
</evidence>
<organism evidence="5 6">
    <name type="scientific">Ancylostoma caninum</name>
    <name type="common">Dog hookworm</name>
    <dbReference type="NCBI Taxonomy" id="29170"/>
    <lineage>
        <taxon>Eukaryota</taxon>
        <taxon>Metazoa</taxon>
        <taxon>Ecdysozoa</taxon>
        <taxon>Nematoda</taxon>
        <taxon>Chromadorea</taxon>
        <taxon>Rhabditida</taxon>
        <taxon>Rhabditina</taxon>
        <taxon>Rhabditomorpha</taxon>
        <taxon>Strongyloidea</taxon>
        <taxon>Ancylostomatidae</taxon>
        <taxon>Ancylostomatinae</taxon>
        <taxon>Ancylostoma</taxon>
    </lineage>
</organism>
<feature type="domain" description="Biotin carboxylation" evidence="4">
    <location>
        <begin position="28"/>
        <end position="102"/>
    </location>
</feature>
<keyword evidence="1" id="KW-0436">Ligase</keyword>
<evidence type="ECO:0000259" key="4">
    <source>
        <dbReference type="PROSITE" id="PS50979"/>
    </source>
</evidence>
<dbReference type="GO" id="GO:0006094">
    <property type="term" value="P:gluconeogenesis"/>
    <property type="evidence" value="ECO:0007669"/>
    <property type="project" value="TreeGrafter"/>
</dbReference>
<keyword evidence="2" id="KW-0547">Nucleotide-binding</keyword>
<keyword evidence="6" id="KW-1185">Reference proteome</keyword>
<dbReference type="InterPro" id="IPR005481">
    <property type="entry name" value="BC-like_N"/>
</dbReference>
<dbReference type="PANTHER" id="PTHR43778">
    <property type="entry name" value="PYRUVATE CARBOXYLASE"/>
    <property type="match status" value="1"/>
</dbReference>
<proteinExistence type="predicted"/>
<evidence type="ECO:0000256" key="2">
    <source>
        <dbReference type="ARBA" id="ARBA00022741"/>
    </source>
</evidence>
<dbReference type="Pfam" id="PF00289">
    <property type="entry name" value="Biotin_carb_N"/>
    <property type="match status" value="1"/>
</dbReference>
<sequence length="102" mass="11808">MRLLCASSVLRRLRLQPRRTYAVAQTKEFKKVMVANRGEIAIRVFRALNELNITSVAIYSEQFDAHTCKSEAVIWLWYSKQVENDRQKGAQLESKIIVLPRG</sequence>
<evidence type="ECO:0000256" key="3">
    <source>
        <dbReference type="ARBA" id="ARBA00022840"/>
    </source>
</evidence>
<dbReference type="PROSITE" id="PS50979">
    <property type="entry name" value="BC"/>
    <property type="match status" value="1"/>
</dbReference>
<dbReference type="OrthoDB" id="196847at2759"/>
<dbReference type="SUPFAM" id="SSF52440">
    <property type="entry name" value="PreATP-grasp domain"/>
    <property type="match status" value="1"/>
</dbReference>
<dbReference type="GO" id="GO:0005737">
    <property type="term" value="C:cytoplasm"/>
    <property type="evidence" value="ECO:0007669"/>
    <property type="project" value="TreeGrafter"/>
</dbReference>
<dbReference type="Proteomes" id="UP000252519">
    <property type="component" value="Unassembled WGS sequence"/>
</dbReference>